<evidence type="ECO:0000313" key="1">
    <source>
        <dbReference type="EMBL" id="KKK84403.1"/>
    </source>
</evidence>
<organism evidence="1">
    <name type="scientific">marine sediment metagenome</name>
    <dbReference type="NCBI Taxonomy" id="412755"/>
    <lineage>
        <taxon>unclassified sequences</taxon>
        <taxon>metagenomes</taxon>
        <taxon>ecological metagenomes</taxon>
    </lineage>
</organism>
<dbReference type="EMBL" id="LAZR01051793">
    <property type="protein sequence ID" value="KKK84403.1"/>
    <property type="molecule type" value="Genomic_DNA"/>
</dbReference>
<comment type="caution">
    <text evidence="1">The sequence shown here is derived from an EMBL/GenBank/DDBJ whole genome shotgun (WGS) entry which is preliminary data.</text>
</comment>
<accession>A0A0F8YSK6</accession>
<sequence>MGEVLVDGETIKYDDDYSFKDYTGRPCKGKLSGKIIYASCFSHEEPNSKVFPNNMTGATFVNCNLDNCFIPNGNNVIGGSQRKFKVQNDLRDWELDGSDKPTRVMGEKFYIQQGISVDPKDISTTKLKDIDEIKKVEAV</sequence>
<proteinExistence type="predicted"/>
<dbReference type="AlphaFoldDB" id="A0A0F8YSK6"/>
<name>A0A0F8YSK6_9ZZZZ</name>
<gene>
    <name evidence="1" type="ORF">LCGC14_2783690</name>
</gene>
<protein>
    <submittedName>
        <fullName evidence="1">Uncharacterized protein</fullName>
    </submittedName>
</protein>
<reference evidence="1" key="1">
    <citation type="journal article" date="2015" name="Nature">
        <title>Complex archaea that bridge the gap between prokaryotes and eukaryotes.</title>
        <authorList>
            <person name="Spang A."/>
            <person name="Saw J.H."/>
            <person name="Jorgensen S.L."/>
            <person name="Zaremba-Niedzwiedzka K."/>
            <person name="Martijn J."/>
            <person name="Lind A.E."/>
            <person name="van Eijk R."/>
            <person name="Schleper C."/>
            <person name="Guy L."/>
            <person name="Ettema T.J."/>
        </authorList>
    </citation>
    <scope>NUCLEOTIDE SEQUENCE</scope>
</reference>